<reference evidence="3 4" key="1">
    <citation type="submission" date="2018-07" db="EMBL/GenBank/DDBJ databases">
        <title>Genome sequences of six Lactobacillus spp. isolated from bumble bee guts.</title>
        <authorList>
            <person name="Motta E.V.S."/>
            <person name="Moran N.A."/>
        </authorList>
    </citation>
    <scope>NUCLEOTIDE SEQUENCE [LARGE SCALE GENOMIC DNA]</scope>
    <source>
        <strain evidence="3 4">LV-8.1</strain>
    </source>
</reference>
<dbReference type="PANTHER" id="PTHR36303:SF1">
    <property type="entry name" value="2',3'-CYCLIC-NUCLEOTIDE 2'-PHOSPHODIESTERASE"/>
    <property type="match status" value="1"/>
</dbReference>
<dbReference type="InterPro" id="IPR029052">
    <property type="entry name" value="Metallo-depent_PP-like"/>
</dbReference>
<evidence type="ECO:0000256" key="1">
    <source>
        <dbReference type="PIRSR" id="PIRSR004789-50"/>
    </source>
</evidence>
<gene>
    <name evidence="3" type="ORF">DS832_09400</name>
</gene>
<evidence type="ECO:0000256" key="2">
    <source>
        <dbReference type="PIRSR" id="PIRSR004789-51"/>
    </source>
</evidence>
<evidence type="ECO:0000313" key="4">
    <source>
        <dbReference type="Proteomes" id="UP000284822"/>
    </source>
</evidence>
<feature type="binding site" evidence="2">
    <location>
        <position position="8"/>
    </location>
    <ligand>
        <name>Fe cation</name>
        <dbReference type="ChEBI" id="CHEBI:24875"/>
        <label>1</label>
    </ligand>
</feature>
<comment type="caution">
    <text evidence="3">The sequence shown here is derived from an EMBL/GenBank/DDBJ whole genome shotgun (WGS) entry which is preliminary data.</text>
</comment>
<protein>
    <submittedName>
        <fullName evidence="3">TIGR00282 family metallophosphoesterase</fullName>
    </submittedName>
</protein>
<dbReference type="EMBL" id="QOCS01000035">
    <property type="protein sequence ID" value="RHW44172.1"/>
    <property type="molecule type" value="Genomic_DNA"/>
</dbReference>
<dbReference type="PIRSF" id="PIRSF004789">
    <property type="entry name" value="DR1281"/>
    <property type="match status" value="1"/>
</dbReference>
<feature type="binding site" evidence="2">
    <location>
        <position position="175"/>
    </location>
    <ligand>
        <name>Fe cation</name>
        <dbReference type="ChEBI" id="CHEBI:24875"/>
        <label>2</label>
    </ligand>
</feature>
<dbReference type="RefSeq" id="WP_118911327.1">
    <property type="nucleotide sequence ID" value="NZ_QOCS01000035.1"/>
</dbReference>
<name>A0A417Z2A6_9LACO</name>
<feature type="active site" description="Proton donor" evidence="1">
    <location>
        <position position="68"/>
    </location>
</feature>
<dbReference type="NCBIfam" id="TIGR00282">
    <property type="entry name" value="TIGR00282 family metallophosphoesterase"/>
    <property type="match status" value="1"/>
</dbReference>
<dbReference type="Gene3D" id="3.60.21.10">
    <property type="match status" value="1"/>
</dbReference>
<evidence type="ECO:0000313" key="3">
    <source>
        <dbReference type="EMBL" id="RHW44172.1"/>
    </source>
</evidence>
<organism evidence="3 4">
    <name type="scientific">Bombilactobacillus bombi</name>
    <dbReference type="NCBI Taxonomy" id="1303590"/>
    <lineage>
        <taxon>Bacteria</taxon>
        <taxon>Bacillati</taxon>
        <taxon>Bacillota</taxon>
        <taxon>Bacilli</taxon>
        <taxon>Lactobacillales</taxon>
        <taxon>Lactobacillaceae</taxon>
        <taxon>Bombilactobacillus</taxon>
    </lineage>
</organism>
<dbReference type="Proteomes" id="UP000284822">
    <property type="component" value="Unassembled WGS sequence"/>
</dbReference>
<keyword evidence="2" id="KW-0479">Metal-binding</keyword>
<feature type="binding site" evidence="2">
    <location>
        <position position="40"/>
    </location>
    <ligand>
        <name>Fe cation</name>
        <dbReference type="ChEBI" id="CHEBI:24875"/>
        <label>1</label>
    </ligand>
</feature>
<proteinExistence type="predicted"/>
<dbReference type="GO" id="GO:0004113">
    <property type="term" value="F:2',3'-cyclic-nucleotide 3'-phosphodiesterase activity"/>
    <property type="evidence" value="ECO:0007669"/>
    <property type="project" value="TreeGrafter"/>
</dbReference>
<accession>A0A417Z2A6</accession>
<feature type="binding site" evidence="2">
    <location>
        <position position="177"/>
    </location>
    <ligand>
        <name>Fe cation</name>
        <dbReference type="ChEBI" id="CHEBI:24875"/>
        <label>1</label>
    </ligand>
</feature>
<feature type="binding site" evidence="2">
    <location>
        <position position="39"/>
    </location>
    <ligand>
        <name>Fe cation</name>
        <dbReference type="ChEBI" id="CHEBI:24875"/>
        <label>1</label>
    </ligand>
</feature>
<dbReference type="SUPFAM" id="SSF56300">
    <property type="entry name" value="Metallo-dependent phosphatases"/>
    <property type="match status" value="1"/>
</dbReference>
<feature type="binding site" evidence="2">
    <location>
        <position position="67"/>
    </location>
    <ligand>
        <name>Fe cation</name>
        <dbReference type="ChEBI" id="CHEBI:24875"/>
        <label>2</label>
    </ligand>
</feature>
<feature type="binding site" evidence="2">
    <location>
        <position position="39"/>
    </location>
    <ligand>
        <name>Fe cation</name>
        <dbReference type="ChEBI" id="CHEBI:24875"/>
        <label>2</label>
    </ligand>
</feature>
<feature type="binding site" evidence="2">
    <location>
        <position position="150"/>
    </location>
    <ligand>
        <name>Fe cation</name>
        <dbReference type="ChEBI" id="CHEBI:24875"/>
        <label>2</label>
    </ligand>
</feature>
<dbReference type="Pfam" id="PF13277">
    <property type="entry name" value="YmdB"/>
    <property type="match status" value="1"/>
</dbReference>
<dbReference type="GO" id="GO:0046872">
    <property type="term" value="F:metal ion binding"/>
    <property type="evidence" value="ECO:0007669"/>
    <property type="project" value="UniProtKB-KW"/>
</dbReference>
<sequence>MRIVFVGDVMGEIGMRAVKMYLPLIKAKFHPQVTIVNGENADNGRGIKATQFKAILQAGADVVTLGNHAWDKRDVNELLATNDNLLRPANYPGKNTPGQGMVIKKVNQQQLAIINLQGRALMNPLDDPFMIADQLLQQVPKETKIFIDFHAGATSEKGALAHYLDGRVDAVVGTHTHVQTNDAHVLPKGTAFLTDVGMSGSYDGILGVKASSSVQRFLTQQPTRYEIDDNGRPQINYCVLDLETHNHIQVGQINPDRPLDV</sequence>
<dbReference type="PANTHER" id="PTHR36303">
    <property type="entry name" value="2',3'-CYCLIC-NUCLEOTIDE 2'-PHOSPHODIESTERASE"/>
    <property type="match status" value="1"/>
</dbReference>
<dbReference type="InterPro" id="IPR005235">
    <property type="entry name" value="YmdB-like"/>
</dbReference>
<dbReference type="AlphaFoldDB" id="A0A417Z2A6"/>